<dbReference type="Proteomes" id="UP001253458">
    <property type="component" value="Unassembled WGS sequence"/>
</dbReference>
<proteinExistence type="predicted"/>
<gene>
    <name evidence="3" type="ORF">J2W88_001697</name>
    <name evidence="4" type="ORF">J2W93_001458</name>
</gene>
<comment type="caution">
    <text evidence="3">The sequence shown here is derived from an EMBL/GenBank/DDBJ whole genome shotgun (WGS) entry which is preliminary data.</text>
</comment>
<organism evidence="3 6">
    <name type="scientific">Acidovorax delafieldii</name>
    <name type="common">Pseudomonas delafieldii</name>
    <dbReference type="NCBI Taxonomy" id="47920"/>
    <lineage>
        <taxon>Bacteria</taxon>
        <taxon>Pseudomonadati</taxon>
        <taxon>Pseudomonadota</taxon>
        <taxon>Betaproteobacteria</taxon>
        <taxon>Burkholderiales</taxon>
        <taxon>Comamonadaceae</taxon>
        <taxon>Acidovorax</taxon>
    </lineage>
</organism>
<sequence length="334" mass="36087">MMKTASRLSELGAAALLAVGAVGTMSSTAHAQEKFTYMTNWYAQAEHGGFYQAVATGLYKKYGLDVTIKMGGPQVNIVQMMAAGQAECVMGSSDLQMIQMREGGVPVVNVAAVFQKDPQVLIAHEDVKKFEDLKGKTILIASSAQRGYWPWLKAKYGFTDSQTRPYTFNIQPFVADKNSAQQGYLTSEPFAIAKAGVKANTLMFSDQGYPAYATTISCMEKTVKDRSAAVASFVKASMEGWKSYLADPAPANALIKKDNPNMTDEQLAYSVAKLKEMGMATGGDAATMGIGIMTDARAKASYDFLVDAKLIDPAKVKLTETYTTAFVKDLKVLP</sequence>
<dbReference type="InterPro" id="IPR015168">
    <property type="entry name" value="SsuA/THI5"/>
</dbReference>
<feature type="chain" id="PRO_5042539056" evidence="1">
    <location>
        <begin position="32"/>
        <end position="334"/>
    </location>
</feature>
<dbReference type="InterPro" id="IPR027939">
    <property type="entry name" value="NMT1/THI5"/>
</dbReference>
<reference evidence="3 5" key="1">
    <citation type="submission" date="2023-07" db="EMBL/GenBank/DDBJ databases">
        <title>Sorghum-associated microbial communities from plants grown in Nebraska, USA.</title>
        <authorList>
            <person name="Schachtman D."/>
        </authorList>
    </citation>
    <scope>NUCLEOTIDE SEQUENCE</scope>
    <source>
        <strain evidence="4 5">BE105</strain>
        <strain evidence="3">BE69</strain>
    </source>
</reference>
<feature type="domain" description="SsuA/THI5-like" evidence="2">
    <location>
        <begin position="45"/>
        <end position="250"/>
    </location>
</feature>
<evidence type="ECO:0000256" key="1">
    <source>
        <dbReference type="SAM" id="SignalP"/>
    </source>
</evidence>
<protein>
    <submittedName>
        <fullName evidence="3">NitT/TauT family transport system substrate-binding protein</fullName>
    </submittedName>
</protein>
<dbReference type="GO" id="GO:0009228">
    <property type="term" value="P:thiamine biosynthetic process"/>
    <property type="evidence" value="ECO:0007669"/>
    <property type="project" value="InterPro"/>
</dbReference>
<name>A0AAJ2BQ88_ACIDE</name>
<dbReference type="Pfam" id="PF09084">
    <property type="entry name" value="NMT1"/>
    <property type="match status" value="1"/>
</dbReference>
<dbReference type="AlphaFoldDB" id="A0AAJ2BQ88"/>
<keyword evidence="5" id="KW-1185">Reference proteome</keyword>
<accession>A0AAJ2BQ88</accession>
<dbReference type="Proteomes" id="UP001249076">
    <property type="component" value="Unassembled WGS sequence"/>
</dbReference>
<keyword evidence="1" id="KW-0732">Signal</keyword>
<evidence type="ECO:0000259" key="2">
    <source>
        <dbReference type="Pfam" id="PF09084"/>
    </source>
</evidence>
<dbReference type="EMBL" id="JAVDTS010000002">
    <property type="protein sequence ID" value="MDR6836630.1"/>
    <property type="molecule type" value="Genomic_DNA"/>
</dbReference>
<dbReference type="SUPFAM" id="SSF53850">
    <property type="entry name" value="Periplasmic binding protein-like II"/>
    <property type="match status" value="1"/>
</dbReference>
<dbReference type="RefSeq" id="WP_209817402.1">
    <property type="nucleotide sequence ID" value="NZ_JAVDTL010000002.1"/>
</dbReference>
<dbReference type="EMBL" id="JAVDTL010000002">
    <property type="protein sequence ID" value="MDR6766432.1"/>
    <property type="molecule type" value="Genomic_DNA"/>
</dbReference>
<dbReference type="PANTHER" id="PTHR31528">
    <property type="entry name" value="4-AMINO-5-HYDROXYMETHYL-2-METHYLPYRIMIDINE PHOSPHATE SYNTHASE THI11-RELATED"/>
    <property type="match status" value="1"/>
</dbReference>
<dbReference type="PANTHER" id="PTHR31528:SF3">
    <property type="entry name" value="THIAMINE BIOSYNTHESIS PROTEIN HI_0357-RELATED"/>
    <property type="match status" value="1"/>
</dbReference>
<evidence type="ECO:0000313" key="5">
    <source>
        <dbReference type="Proteomes" id="UP001249076"/>
    </source>
</evidence>
<dbReference type="Gene3D" id="3.40.190.10">
    <property type="entry name" value="Periplasmic binding protein-like II"/>
    <property type="match status" value="2"/>
</dbReference>
<evidence type="ECO:0000313" key="3">
    <source>
        <dbReference type="EMBL" id="MDR6766432.1"/>
    </source>
</evidence>
<evidence type="ECO:0000313" key="4">
    <source>
        <dbReference type="EMBL" id="MDR6836630.1"/>
    </source>
</evidence>
<evidence type="ECO:0000313" key="6">
    <source>
        <dbReference type="Proteomes" id="UP001253458"/>
    </source>
</evidence>
<feature type="signal peptide" evidence="1">
    <location>
        <begin position="1"/>
        <end position="31"/>
    </location>
</feature>